<comment type="function">
    <text evidence="5">This is one of the proteins that binds to the 5S RNA in the ribosome where it forms part of the central protuberance.</text>
</comment>
<gene>
    <name evidence="5" type="primary">rplY</name>
    <name evidence="5" type="synonym">ctc</name>
    <name evidence="9" type="ORF">COU46_03105</name>
</gene>
<accession>A0A2H0TEZ3</accession>
<name>A0A2H0TEZ3_9BACT</name>
<dbReference type="InterPro" id="IPR020057">
    <property type="entry name" value="Ribosomal_bL25_b-dom"/>
</dbReference>
<evidence type="ECO:0000256" key="4">
    <source>
        <dbReference type="ARBA" id="ARBA00023274"/>
    </source>
</evidence>
<reference evidence="10" key="1">
    <citation type="submission" date="2017-09" db="EMBL/GenBank/DDBJ databases">
        <title>Depth-based differentiation of microbial function through sediment-hosted aquifers and enrichment of novel symbionts in the deep terrestrial subsurface.</title>
        <authorList>
            <person name="Probst A.J."/>
            <person name="Ladd B."/>
            <person name="Jarett J.K."/>
            <person name="Geller-Mcgrath D.E."/>
            <person name="Sieber C.M.K."/>
            <person name="Emerson J.B."/>
            <person name="Anantharaman K."/>
            <person name="Thomas B.C."/>
            <person name="Malmstrom R."/>
            <person name="Stieglmeier M."/>
            <person name="Klingl A."/>
            <person name="Woyke T."/>
            <person name="Ryan C.M."/>
            <person name="Banfield J.F."/>
        </authorList>
    </citation>
    <scope>NUCLEOTIDE SEQUENCE [LARGE SCALE GENOMIC DNA]</scope>
</reference>
<feature type="domain" description="Large ribosomal subunit protein bL25 L25" evidence="7">
    <location>
        <begin position="4"/>
        <end position="89"/>
    </location>
</feature>
<evidence type="ECO:0000313" key="10">
    <source>
        <dbReference type="Proteomes" id="UP000229383"/>
    </source>
</evidence>
<dbReference type="SUPFAM" id="SSF50715">
    <property type="entry name" value="Ribosomal protein L25-like"/>
    <property type="match status" value="1"/>
</dbReference>
<dbReference type="InterPro" id="IPR001021">
    <property type="entry name" value="Ribosomal_bL25_long"/>
</dbReference>
<dbReference type="GO" id="GO:0022625">
    <property type="term" value="C:cytosolic large ribosomal subunit"/>
    <property type="evidence" value="ECO:0007669"/>
    <property type="project" value="TreeGrafter"/>
</dbReference>
<dbReference type="InterPro" id="IPR011035">
    <property type="entry name" value="Ribosomal_bL25/Gln-tRNA_synth"/>
</dbReference>
<dbReference type="GO" id="GO:0003735">
    <property type="term" value="F:structural constituent of ribosome"/>
    <property type="evidence" value="ECO:0007669"/>
    <property type="project" value="InterPro"/>
</dbReference>
<evidence type="ECO:0000259" key="8">
    <source>
        <dbReference type="Pfam" id="PF14693"/>
    </source>
</evidence>
<dbReference type="HAMAP" id="MF_01334">
    <property type="entry name" value="Ribosomal_bL25_CTC"/>
    <property type="match status" value="1"/>
</dbReference>
<dbReference type="AlphaFoldDB" id="A0A2H0TEZ3"/>
<protein>
    <recommendedName>
        <fullName evidence="5">Large ribosomal subunit protein bL25</fullName>
    </recommendedName>
    <alternativeName>
        <fullName evidence="5">General stress protein CTC</fullName>
    </alternativeName>
</protein>
<feature type="domain" description="Large ribosomal subunit protein bL25 beta" evidence="8">
    <location>
        <begin position="97"/>
        <end position="181"/>
    </location>
</feature>
<feature type="region of interest" description="Disordered" evidence="6">
    <location>
        <begin position="180"/>
        <end position="217"/>
    </location>
</feature>
<dbReference type="GO" id="GO:0006412">
    <property type="term" value="P:translation"/>
    <property type="evidence" value="ECO:0007669"/>
    <property type="project" value="UniProtKB-UniRule"/>
</dbReference>
<keyword evidence="2 5" id="KW-0694">RNA-binding</keyword>
<evidence type="ECO:0000256" key="2">
    <source>
        <dbReference type="ARBA" id="ARBA00022884"/>
    </source>
</evidence>
<dbReference type="CDD" id="cd00495">
    <property type="entry name" value="Ribosomal_L25_TL5_CTC"/>
    <property type="match status" value="1"/>
</dbReference>
<dbReference type="GO" id="GO:0008097">
    <property type="term" value="F:5S rRNA binding"/>
    <property type="evidence" value="ECO:0007669"/>
    <property type="project" value="InterPro"/>
</dbReference>
<keyword evidence="4 5" id="KW-0687">Ribonucleoprotein</keyword>
<evidence type="ECO:0000256" key="3">
    <source>
        <dbReference type="ARBA" id="ARBA00022980"/>
    </source>
</evidence>
<dbReference type="Proteomes" id="UP000229383">
    <property type="component" value="Unassembled WGS sequence"/>
</dbReference>
<evidence type="ECO:0000256" key="1">
    <source>
        <dbReference type="ARBA" id="ARBA00022730"/>
    </source>
</evidence>
<evidence type="ECO:0000256" key="5">
    <source>
        <dbReference type="HAMAP-Rule" id="MF_01334"/>
    </source>
</evidence>
<dbReference type="Pfam" id="PF01386">
    <property type="entry name" value="Ribosomal_L25p"/>
    <property type="match status" value="1"/>
</dbReference>
<dbReference type="EMBL" id="PFCN01000035">
    <property type="protein sequence ID" value="PIR70116.1"/>
    <property type="molecule type" value="Genomic_DNA"/>
</dbReference>
<evidence type="ECO:0000256" key="6">
    <source>
        <dbReference type="SAM" id="MobiDB-lite"/>
    </source>
</evidence>
<dbReference type="InterPro" id="IPR029751">
    <property type="entry name" value="Ribosomal_L25_dom"/>
</dbReference>
<dbReference type="Pfam" id="PF14693">
    <property type="entry name" value="Ribosomal_TL5_C"/>
    <property type="match status" value="1"/>
</dbReference>
<keyword evidence="1 5" id="KW-0699">rRNA-binding</keyword>
<dbReference type="Gene3D" id="2.40.240.10">
    <property type="entry name" value="Ribosomal Protein L25, Chain P"/>
    <property type="match status" value="1"/>
</dbReference>
<dbReference type="PANTHER" id="PTHR33284:SF1">
    <property type="entry name" value="RIBOSOMAL PROTEIN L25_GLN-TRNA SYNTHETASE, ANTI-CODON-BINDING DOMAIN-CONTAINING PROTEIN"/>
    <property type="match status" value="1"/>
</dbReference>
<comment type="subunit">
    <text evidence="5">Part of the 50S ribosomal subunit; part of the 5S rRNA/L5/L18/L25 subcomplex. Contacts the 5S rRNA. Binds to the 5S rRNA independently of L5 and L18.</text>
</comment>
<evidence type="ECO:0000259" key="7">
    <source>
        <dbReference type="Pfam" id="PF01386"/>
    </source>
</evidence>
<comment type="caution">
    <text evidence="9">The sequence shown here is derived from an EMBL/GenBank/DDBJ whole genome shotgun (WGS) entry which is preliminary data.</text>
</comment>
<sequence>MLEIKAESRKITGKKVKSLREKGVIPAVIYGYKTETESLSISGSDFLKVWAEAGESTLLELDIQGKKKNVLISDVQTDPVKDNPVHVDFLAVRMDEKITTNVPVEFTGESLAVKNLGGVLVKVLHELEVEALPINLPGEIIVDISSLSEIDSRITVADIIPPKDVEIKTNPEDVIVLVTEQEKEEEQATAPSIEDIEIAGKKENEEETGEEPAKKEE</sequence>
<organism evidence="9 10">
    <name type="scientific">Candidatus Niyogibacteria bacterium CG10_big_fil_rev_8_21_14_0_10_42_19</name>
    <dbReference type="NCBI Taxonomy" id="1974725"/>
    <lineage>
        <taxon>Bacteria</taxon>
        <taxon>Candidatus Niyogiibacteriota</taxon>
    </lineage>
</organism>
<evidence type="ECO:0000313" key="9">
    <source>
        <dbReference type="EMBL" id="PIR70116.1"/>
    </source>
</evidence>
<dbReference type="InterPro" id="IPR037121">
    <property type="entry name" value="Ribosomal_bL25_C"/>
</dbReference>
<dbReference type="InterPro" id="IPR020930">
    <property type="entry name" value="Ribosomal_uL5_bac-type"/>
</dbReference>
<dbReference type="NCBIfam" id="TIGR00731">
    <property type="entry name" value="bL25_bact_ctc"/>
    <property type="match status" value="1"/>
</dbReference>
<keyword evidence="3 5" id="KW-0689">Ribosomal protein</keyword>
<proteinExistence type="inferred from homology"/>
<dbReference type="Gene3D" id="2.170.120.20">
    <property type="entry name" value="Ribosomal protein L25, beta domain"/>
    <property type="match status" value="1"/>
</dbReference>
<dbReference type="PANTHER" id="PTHR33284">
    <property type="entry name" value="RIBOSOMAL PROTEIN L25/GLN-TRNA SYNTHETASE, ANTI-CODON-BINDING DOMAIN-CONTAINING PROTEIN"/>
    <property type="match status" value="1"/>
</dbReference>
<comment type="similarity">
    <text evidence="5">Belongs to the bacterial ribosomal protein bL25 family. CTC subfamily.</text>
</comment>
<dbReference type="InterPro" id="IPR020056">
    <property type="entry name" value="Rbsml_bL25/Gln-tRNA_synth_N"/>
</dbReference>